<reference evidence="2 3" key="1">
    <citation type="journal article" date="2015" name="Genome Announc.">
        <title>Expanding the biotechnology potential of lactobacilli through comparative genomics of 213 strains and associated genera.</title>
        <authorList>
            <person name="Sun Z."/>
            <person name="Harris H.M."/>
            <person name="McCann A."/>
            <person name="Guo C."/>
            <person name="Argimon S."/>
            <person name="Zhang W."/>
            <person name="Yang X."/>
            <person name="Jeffery I.B."/>
            <person name="Cooney J.C."/>
            <person name="Kagawa T.F."/>
            <person name="Liu W."/>
            <person name="Song Y."/>
            <person name="Salvetti E."/>
            <person name="Wrobel A."/>
            <person name="Rasinkangas P."/>
            <person name="Parkhill J."/>
            <person name="Rea M.C."/>
            <person name="O'Sullivan O."/>
            <person name="Ritari J."/>
            <person name="Douillard F.P."/>
            <person name="Paul Ross R."/>
            <person name="Yang R."/>
            <person name="Briner A.E."/>
            <person name="Felis G.E."/>
            <person name="de Vos W.M."/>
            <person name="Barrangou R."/>
            <person name="Klaenhammer T.R."/>
            <person name="Caufield P.W."/>
            <person name="Cui Y."/>
            <person name="Zhang H."/>
            <person name="O'Toole P.W."/>
        </authorList>
    </citation>
    <scope>NUCLEOTIDE SEQUENCE [LARGE SCALE GENOMIC DNA]</scope>
    <source>
        <strain evidence="2 3">ATCC BAA-66</strain>
    </source>
</reference>
<gene>
    <name evidence="2" type="ORF">IV38_GL002212</name>
</gene>
<dbReference type="AlphaFoldDB" id="A0A0R2FFI2"/>
<organism evidence="2 3">
    <name type="scientific">Lactobacillus selangorensis</name>
    <dbReference type="NCBI Taxonomy" id="81857"/>
    <lineage>
        <taxon>Bacteria</taxon>
        <taxon>Bacillati</taxon>
        <taxon>Bacillota</taxon>
        <taxon>Bacilli</taxon>
        <taxon>Lactobacillales</taxon>
        <taxon>Lactobacillaceae</taxon>
        <taxon>Lactobacillus</taxon>
    </lineage>
</organism>
<feature type="region of interest" description="Disordered" evidence="1">
    <location>
        <begin position="16"/>
        <end position="45"/>
    </location>
</feature>
<dbReference type="RefSeq" id="WP_054748035.1">
    <property type="nucleotide sequence ID" value="NZ_JQAT01000009.1"/>
</dbReference>
<evidence type="ECO:0000313" key="3">
    <source>
        <dbReference type="Proteomes" id="UP000051751"/>
    </source>
</evidence>
<dbReference type="EMBL" id="JQAT01000009">
    <property type="protein sequence ID" value="KRN27369.1"/>
    <property type="molecule type" value="Genomic_DNA"/>
</dbReference>
<dbReference type="Proteomes" id="UP000051751">
    <property type="component" value="Unassembled WGS sequence"/>
</dbReference>
<comment type="caution">
    <text evidence="2">The sequence shown here is derived from an EMBL/GenBank/DDBJ whole genome shotgun (WGS) entry which is preliminary data.</text>
</comment>
<evidence type="ECO:0000256" key="1">
    <source>
        <dbReference type="SAM" id="MobiDB-lite"/>
    </source>
</evidence>
<evidence type="ECO:0000313" key="2">
    <source>
        <dbReference type="EMBL" id="KRN27369.1"/>
    </source>
</evidence>
<protein>
    <submittedName>
        <fullName evidence="2">Uncharacterized protein</fullName>
    </submittedName>
</protein>
<dbReference type="PATRIC" id="fig|81857.3.peg.2270"/>
<feature type="compositionally biased region" description="Basic and acidic residues" evidence="1">
    <location>
        <begin position="18"/>
        <end position="30"/>
    </location>
</feature>
<proteinExistence type="predicted"/>
<accession>A0A0R2FFI2</accession>
<sequence>MGYKAIEVGTWMPLTESQPHRNDVAREMNQKTESTGKNPKRLDRPYVITHDRMTIAEARLLRQIGEEHPEFIPKRRKRHATKV</sequence>
<name>A0A0R2FFI2_9LACO</name>